<name>A0A366KE92_9BIFI</name>
<dbReference type="EMBL" id="PDCH01000005">
    <property type="protein sequence ID" value="RBP99433.1"/>
    <property type="molecule type" value="Genomic_DNA"/>
</dbReference>
<dbReference type="OrthoDB" id="3268277at2"/>
<reference evidence="3 4" key="1">
    <citation type="submission" date="2017-10" db="EMBL/GenBank/DDBJ databases">
        <title>Bifidobacterium xylocopum sp. nov. and Bifidobacterium aemilianum sp. nov., from the carpenter bee (Xylocopa violacea) digestive tract.</title>
        <authorList>
            <person name="Alberoni D."/>
            <person name="Baffoni L."/>
            <person name="Di Gioia D."/>
            <person name="Gaggia F."/>
            <person name="Biavati B."/>
        </authorList>
    </citation>
    <scope>NUCLEOTIDE SEQUENCE [LARGE SCALE GENOMIC DNA]</scope>
    <source>
        <strain evidence="3 4">XV2</strain>
    </source>
</reference>
<feature type="compositionally biased region" description="Basic and acidic residues" evidence="1">
    <location>
        <begin position="81"/>
        <end position="91"/>
    </location>
</feature>
<dbReference type="InterPro" id="IPR017946">
    <property type="entry name" value="PLC-like_Pdiesterase_TIM-brl"/>
</dbReference>
<sequence>MGSIRRVAKVGEALIGAGLAAGAAGVWALAPRGDSLRRLQCASEMPVAHYAHRGLHDAGSGIESDRTRAGADERAYVEAARRAARNEDGHRHAGAHAAGGHSGVWPEAITQQVAAVGSGPSDISVAPENSLPAFAAACRLGYGIELDVRLSRDRQVVVVHDDDLNRVAADGRKVADLTYEELCRIPIASGPGEGGSVEAGGGRGRHAKRSEVIHVPLLADVLELVAGRVPLIVEYKMGRELDRELMERADVLLAAYEGPYVIESFNPLALAWYRRHRPSVLRGQLAAPYHGRVRSGSDLLEAAAGALLLNWLGRPDFMAYEWHGGRSLPMRLFRALGGTPVAWTVRSRQAEREAASSFDLCIFESYLPAVTY</sequence>
<evidence type="ECO:0000313" key="3">
    <source>
        <dbReference type="EMBL" id="RBP99433.1"/>
    </source>
</evidence>
<evidence type="ECO:0000256" key="1">
    <source>
        <dbReference type="SAM" id="MobiDB-lite"/>
    </source>
</evidence>
<evidence type="ECO:0000259" key="2">
    <source>
        <dbReference type="PROSITE" id="PS51704"/>
    </source>
</evidence>
<dbReference type="GO" id="GO:0008081">
    <property type="term" value="F:phosphoric diester hydrolase activity"/>
    <property type="evidence" value="ECO:0007669"/>
    <property type="project" value="InterPro"/>
</dbReference>
<evidence type="ECO:0000313" key="4">
    <source>
        <dbReference type="Proteomes" id="UP000252345"/>
    </source>
</evidence>
<dbReference type="Gene3D" id="3.20.20.190">
    <property type="entry name" value="Phosphatidylinositol (PI) phosphodiesterase"/>
    <property type="match status" value="1"/>
</dbReference>
<protein>
    <submittedName>
        <fullName evidence="3">Glycerophosphodiester phosphodiesterase</fullName>
    </submittedName>
</protein>
<dbReference type="Pfam" id="PF03009">
    <property type="entry name" value="GDPD"/>
    <property type="match status" value="1"/>
</dbReference>
<dbReference type="RefSeq" id="WP_113853203.1">
    <property type="nucleotide sequence ID" value="NZ_PDCH01000005.1"/>
</dbReference>
<dbReference type="PROSITE" id="PS51704">
    <property type="entry name" value="GP_PDE"/>
    <property type="match status" value="1"/>
</dbReference>
<feature type="domain" description="GP-PDE" evidence="2">
    <location>
        <begin position="107"/>
        <end position="372"/>
    </location>
</feature>
<keyword evidence="4" id="KW-1185">Reference proteome</keyword>
<proteinExistence type="predicted"/>
<gene>
    <name evidence="3" type="ORF">CRD59_03415</name>
</gene>
<dbReference type="Proteomes" id="UP000252345">
    <property type="component" value="Unassembled WGS sequence"/>
</dbReference>
<organism evidence="3 4">
    <name type="scientific">Bifidobacterium xylocopae</name>
    <dbReference type="NCBI Taxonomy" id="2493119"/>
    <lineage>
        <taxon>Bacteria</taxon>
        <taxon>Bacillati</taxon>
        <taxon>Actinomycetota</taxon>
        <taxon>Actinomycetes</taxon>
        <taxon>Bifidobacteriales</taxon>
        <taxon>Bifidobacteriaceae</taxon>
        <taxon>Bifidobacterium</taxon>
    </lineage>
</organism>
<accession>A0A366KE92</accession>
<dbReference type="GO" id="GO:0006629">
    <property type="term" value="P:lipid metabolic process"/>
    <property type="evidence" value="ECO:0007669"/>
    <property type="project" value="InterPro"/>
</dbReference>
<dbReference type="InterPro" id="IPR030395">
    <property type="entry name" value="GP_PDE_dom"/>
</dbReference>
<feature type="region of interest" description="Disordered" evidence="1">
    <location>
        <begin position="81"/>
        <end position="102"/>
    </location>
</feature>
<dbReference type="AlphaFoldDB" id="A0A366KE92"/>
<comment type="caution">
    <text evidence="3">The sequence shown here is derived from an EMBL/GenBank/DDBJ whole genome shotgun (WGS) entry which is preliminary data.</text>
</comment>
<dbReference type="PANTHER" id="PTHR46211">
    <property type="entry name" value="GLYCEROPHOSPHORYL DIESTER PHOSPHODIESTERASE"/>
    <property type="match status" value="1"/>
</dbReference>
<dbReference type="SUPFAM" id="SSF51695">
    <property type="entry name" value="PLC-like phosphodiesterases"/>
    <property type="match status" value="1"/>
</dbReference>
<dbReference type="PANTHER" id="PTHR46211:SF1">
    <property type="entry name" value="GLYCEROPHOSPHODIESTER PHOSPHODIESTERASE, CYTOPLASMIC"/>
    <property type="match status" value="1"/>
</dbReference>